<proteinExistence type="predicted"/>
<dbReference type="InterPro" id="IPR036388">
    <property type="entry name" value="WH-like_DNA-bd_sf"/>
</dbReference>
<dbReference type="CDD" id="cd06170">
    <property type="entry name" value="LuxR_C_like"/>
    <property type="match status" value="1"/>
</dbReference>
<dbReference type="EMBL" id="VOBR01000001">
    <property type="protein sequence ID" value="TWP54402.1"/>
    <property type="molecule type" value="Genomic_DNA"/>
</dbReference>
<evidence type="ECO:0000256" key="1">
    <source>
        <dbReference type="ARBA" id="ARBA00023015"/>
    </source>
</evidence>
<reference evidence="5 6" key="1">
    <citation type="submission" date="2019-07" db="EMBL/GenBank/DDBJ databases">
        <title>Lentzea xizangensis sp. nov., isolated from Qinghai-Tibetan Plateau Soils.</title>
        <authorList>
            <person name="Huang J."/>
        </authorList>
    </citation>
    <scope>NUCLEOTIDE SEQUENCE [LARGE SCALE GENOMIC DNA]</scope>
    <source>
        <strain evidence="5 6">FXJ1.1311</strain>
    </source>
</reference>
<dbReference type="AlphaFoldDB" id="A0A563F3I2"/>
<dbReference type="Gene3D" id="1.10.10.10">
    <property type="entry name" value="Winged helix-like DNA-binding domain superfamily/Winged helix DNA-binding domain"/>
    <property type="match status" value="1"/>
</dbReference>
<feature type="domain" description="HTH luxR-type" evidence="4">
    <location>
        <begin position="50"/>
        <end position="115"/>
    </location>
</feature>
<dbReference type="Pfam" id="PF00196">
    <property type="entry name" value="GerE"/>
    <property type="match status" value="1"/>
</dbReference>
<evidence type="ECO:0000256" key="3">
    <source>
        <dbReference type="ARBA" id="ARBA00023163"/>
    </source>
</evidence>
<dbReference type="PROSITE" id="PS00622">
    <property type="entry name" value="HTH_LUXR_1"/>
    <property type="match status" value="1"/>
</dbReference>
<evidence type="ECO:0000313" key="6">
    <source>
        <dbReference type="Proteomes" id="UP000316639"/>
    </source>
</evidence>
<evidence type="ECO:0000313" key="5">
    <source>
        <dbReference type="EMBL" id="TWP54402.1"/>
    </source>
</evidence>
<name>A0A563F3I2_9PSEU</name>
<dbReference type="GO" id="GO:0003677">
    <property type="term" value="F:DNA binding"/>
    <property type="evidence" value="ECO:0007669"/>
    <property type="project" value="UniProtKB-KW"/>
</dbReference>
<evidence type="ECO:0000256" key="2">
    <source>
        <dbReference type="ARBA" id="ARBA00023125"/>
    </source>
</evidence>
<comment type="caution">
    <text evidence="5">The sequence shown here is derived from an EMBL/GenBank/DDBJ whole genome shotgun (WGS) entry which is preliminary data.</text>
</comment>
<dbReference type="PROSITE" id="PS50043">
    <property type="entry name" value="HTH_LUXR_2"/>
    <property type="match status" value="1"/>
</dbReference>
<dbReference type="OrthoDB" id="2878275at2"/>
<dbReference type="PANTHER" id="PTHR44688:SF16">
    <property type="entry name" value="DNA-BINDING TRANSCRIPTIONAL ACTIVATOR DEVR_DOSR"/>
    <property type="match status" value="1"/>
</dbReference>
<keyword evidence="3" id="KW-0804">Transcription</keyword>
<dbReference type="InterPro" id="IPR000792">
    <property type="entry name" value="Tscrpt_reg_LuxR_C"/>
</dbReference>
<protein>
    <submittedName>
        <fullName evidence="5">Helix-turn-helix transcriptional regulator</fullName>
    </submittedName>
</protein>
<dbReference type="InterPro" id="IPR016032">
    <property type="entry name" value="Sig_transdc_resp-reg_C-effctor"/>
</dbReference>
<keyword evidence="6" id="KW-1185">Reference proteome</keyword>
<organism evidence="5 6">
    <name type="scientific">Lentzea tibetensis</name>
    <dbReference type="NCBI Taxonomy" id="2591470"/>
    <lineage>
        <taxon>Bacteria</taxon>
        <taxon>Bacillati</taxon>
        <taxon>Actinomycetota</taxon>
        <taxon>Actinomycetes</taxon>
        <taxon>Pseudonocardiales</taxon>
        <taxon>Pseudonocardiaceae</taxon>
        <taxon>Lentzea</taxon>
    </lineage>
</organism>
<dbReference type="SUPFAM" id="SSF46894">
    <property type="entry name" value="C-terminal effector domain of the bipartite response regulators"/>
    <property type="match status" value="1"/>
</dbReference>
<dbReference type="Proteomes" id="UP000316639">
    <property type="component" value="Unassembled WGS sequence"/>
</dbReference>
<keyword evidence="1" id="KW-0805">Transcription regulation</keyword>
<dbReference type="SMART" id="SM00421">
    <property type="entry name" value="HTH_LUXR"/>
    <property type="match status" value="1"/>
</dbReference>
<dbReference type="PRINTS" id="PR00038">
    <property type="entry name" value="HTHLUXR"/>
</dbReference>
<sequence>MKAALPAAPGCSRFVKLWRDDGSDFGERERLLVQLLRPHLYEVYLDTQRRRRNVPQLSRRELDVLRLAASGRSNAAIAQELFVAVSTVRKHLEHIFDRTGVRTRAEAAALVLPHLSVIDPH</sequence>
<dbReference type="PANTHER" id="PTHR44688">
    <property type="entry name" value="DNA-BINDING TRANSCRIPTIONAL ACTIVATOR DEVR_DOSR"/>
    <property type="match status" value="1"/>
</dbReference>
<dbReference type="GO" id="GO:0006355">
    <property type="term" value="P:regulation of DNA-templated transcription"/>
    <property type="evidence" value="ECO:0007669"/>
    <property type="project" value="InterPro"/>
</dbReference>
<keyword evidence="2" id="KW-0238">DNA-binding</keyword>
<accession>A0A563F3I2</accession>
<evidence type="ECO:0000259" key="4">
    <source>
        <dbReference type="PROSITE" id="PS50043"/>
    </source>
</evidence>
<gene>
    <name evidence="5" type="ORF">FKR81_01915</name>
</gene>